<dbReference type="InterPro" id="IPR018673">
    <property type="entry name" value="DUF2141"/>
</dbReference>
<organism evidence="2 3">
    <name type="scientific">Amphiplicatus metriothermophilus</name>
    <dbReference type="NCBI Taxonomy" id="1519374"/>
    <lineage>
        <taxon>Bacteria</taxon>
        <taxon>Pseudomonadati</taxon>
        <taxon>Pseudomonadota</taxon>
        <taxon>Alphaproteobacteria</taxon>
        <taxon>Parvularculales</taxon>
        <taxon>Parvularculaceae</taxon>
        <taxon>Amphiplicatus</taxon>
    </lineage>
</organism>
<dbReference type="RefSeq" id="WP_089410927.1">
    <property type="nucleotide sequence ID" value="NZ_FZQA01000001.1"/>
</dbReference>
<feature type="chain" id="PRO_5012760346" evidence="1">
    <location>
        <begin position="27"/>
        <end position="164"/>
    </location>
</feature>
<dbReference type="OrthoDB" id="7189112at2"/>
<keyword evidence="1" id="KW-0732">Signal</keyword>
<dbReference type="EMBL" id="FZQA01000001">
    <property type="protein sequence ID" value="SNT67931.1"/>
    <property type="molecule type" value="Genomic_DNA"/>
</dbReference>
<name>A0A239PJF0_9PROT</name>
<feature type="signal peptide" evidence="1">
    <location>
        <begin position="1"/>
        <end position="26"/>
    </location>
</feature>
<dbReference type="AlphaFoldDB" id="A0A239PJF0"/>
<evidence type="ECO:0000256" key="1">
    <source>
        <dbReference type="SAM" id="SignalP"/>
    </source>
</evidence>
<sequence length="164" mass="17650">MRIMRKACRAAPAAILAIVAAAGARAGDDALPEIDHVSCTGAANELRVIVQGVERSVGLMTVELYRNDPENFLKKEGRALRVRVAARAPATRLCLHAPEPGAYALAVYHDENANEKLDKKMFGLPAEPYGISNNPRMRFGPPDIEEALIHVAAEGAAAEIELKN</sequence>
<proteinExistence type="predicted"/>
<dbReference type="Proteomes" id="UP000198346">
    <property type="component" value="Unassembled WGS sequence"/>
</dbReference>
<evidence type="ECO:0000313" key="3">
    <source>
        <dbReference type="Proteomes" id="UP000198346"/>
    </source>
</evidence>
<evidence type="ECO:0000313" key="2">
    <source>
        <dbReference type="EMBL" id="SNT67931.1"/>
    </source>
</evidence>
<keyword evidence="3" id="KW-1185">Reference proteome</keyword>
<protein>
    <submittedName>
        <fullName evidence="2">Uncharacterized conserved protein, DUF2141 family</fullName>
    </submittedName>
</protein>
<accession>A0A239PJF0</accession>
<reference evidence="2 3" key="1">
    <citation type="submission" date="2017-07" db="EMBL/GenBank/DDBJ databases">
        <authorList>
            <person name="Sun Z.S."/>
            <person name="Albrecht U."/>
            <person name="Echele G."/>
            <person name="Lee C.C."/>
        </authorList>
    </citation>
    <scope>NUCLEOTIDE SEQUENCE [LARGE SCALE GENOMIC DNA]</scope>
    <source>
        <strain evidence="2 3">CGMCC 1.12710</strain>
    </source>
</reference>
<dbReference type="Pfam" id="PF09912">
    <property type="entry name" value="DUF2141"/>
    <property type="match status" value="1"/>
</dbReference>
<gene>
    <name evidence="2" type="ORF">SAMN06297382_0424</name>
</gene>